<evidence type="ECO:0000256" key="4">
    <source>
        <dbReference type="ARBA" id="ARBA00022692"/>
    </source>
</evidence>
<keyword evidence="4" id="KW-0812">Transmembrane</keyword>
<gene>
    <name evidence="14" type="ORF">CB5_LOCUS7053</name>
</gene>
<dbReference type="InterPro" id="IPR002401">
    <property type="entry name" value="Cyt_P450_E_grp-I"/>
</dbReference>
<feature type="region of interest" description="Disordered" evidence="13">
    <location>
        <begin position="1"/>
        <end position="22"/>
    </location>
</feature>
<evidence type="ECO:0000256" key="2">
    <source>
        <dbReference type="ARBA" id="ARBA00010617"/>
    </source>
</evidence>
<evidence type="ECO:0000256" key="12">
    <source>
        <dbReference type="RuleBase" id="RU000461"/>
    </source>
</evidence>
<dbReference type="Pfam" id="PF00067">
    <property type="entry name" value="p450"/>
    <property type="match status" value="1"/>
</dbReference>
<dbReference type="Gene3D" id="1.10.630.10">
    <property type="entry name" value="Cytochrome P450"/>
    <property type="match status" value="1"/>
</dbReference>
<evidence type="ECO:0000256" key="11">
    <source>
        <dbReference type="PIRSR" id="PIRSR602401-1"/>
    </source>
</evidence>
<dbReference type="GO" id="GO:0020037">
    <property type="term" value="F:heme binding"/>
    <property type="evidence" value="ECO:0007669"/>
    <property type="project" value="InterPro"/>
</dbReference>
<dbReference type="EMBL" id="LR862143">
    <property type="protein sequence ID" value="CAD1823842.1"/>
    <property type="molecule type" value="Genomic_DNA"/>
</dbReference>
<dbReference type="GO" id="GO:0005506">
    <property type="term" value="F:iron ion binding"/>
    <property type="evidence" value="ECO:0007669"/>
    <property type="project" value="InterPro"/>
</dbReference>
<dbReference type="InterPro" id="IPR001128">
    <property type="entry name" value="Cyt_P450"/>
</dbReference>
<dbReference type="AlphaFoldDB" id="A0A6V7NZ32"/>
<dbReference type="GO" id="GO:0016020">
    <property type="term" value="C:membrane"/>
    <property type="evidence" value="ECO:0007669"/>
    <property type="project" value="UniProtKB-SubCell"/>
</dbReference>
<dbReference type="PANTHER" id="PTHR24282:SF255">
    <property type="entry name" value="CYTOCHROME P450 72A11-RELATED"/>
    <property type="match status" value="1"/>
</dbReference>
<keyword evidence="3 11" id="KW-0349">Heme</keyword>
<dbReference type="PANTHER" id="PTHR24282">
    <property type="entry name" value="CYTOCHROME P450 FAMILY MEMBER"/>
    <property type="match status" value="1"/>
</dbReference>
<dbReference type="GO" id="GO:0016705">
    <property type="term" value="F:oxidoreductase activity, acting on paired donors, with incorporation or reduction of molecular oxygen"/>
    <property type="evidence" value="ECO:0007669"/>
    <property type="project" value="InterPro"/>
</dbReference>
<comment type="similarity">
    <text evidence="2 12">Belongs to the cytochrome P450 family.</text>
</comment>
<evidence type="ECO:0000256" key="6">
    <source>
        <dbReference type="ARBA" id="ARBA00022989"/>
    </source>
</evidence>
<evidence type="ECO:0000256" key="9">
    <source>
        <dbReference type="ARBA" id="ARBA00023033"/>
    </source>
</evidence>
<dbReference type="InterPro" id="IPR036396">
    <property type="entry name" value="Cyt_P450_sf"/>
</dbReference>
<dbReference type="GO" id="GO:0004497">
    <property type="term" value="F:monooxygenase activity"/>
    <property type="evidence" value="ECO:0007669"/>
    <property type="project" value="UniProtKB-KW"/>
</dbReference>
<dbReference type="InterPro" id="IPR050665">
    <property type="entry name" value="Cytochrome_P450_Monooxygen"/>
</dbReference>
<feature type="binding site" description="axial binding residue" evidence="11">
    <location>
        <position position="490"/>
    </location>
    <ligand>
        <name>heme</name>
        <dbReference type="ChEBI" id="CHEBI:30413"/>
    </ligand>
    <ligandPart>
        <name>Fe</name>
        <dbReference type="ChEBI" id="CHEBI:18248"/>
    </ligandPart>
</feature>
<evidence type="ECO:0008006" key="15">
    <source>
        <dbReference type="Google" id="ProtNLM"/>
    </source>
</evidence>
<keyword evidence="6" id="KW-1133">Transmembrane helix</keyword>
<evidence type="ECO:0000256" key="3">
    <source>
        <dbReference type="ARBA" id="ARBA00022617"/>
    </source>
</evidence>
<dbReference type="CDD" id="cd20642">
    <property type="entry name" value="CYP72"/>
    <property type="match status" value="1"/>
</dbReference>
<dbReference type="GO" id="GO:0010268">
    <property type="term" value="P:brassinosteroid homeostasis"/>
    <property type="evidence" value="ECO:0007669"/>
    <property type="project" value="UniProtKB-ARBA"/>
</dbReference>
<dbReference type="SUPFAM" id="SSF48264">
    <property type="entry name" value="Cytochrome P450"/>
    <property type="match status" value="1"/>
</dbReference>
<name>A0A6V7NZ32_ANACO</name>
<dbReference type="FunFam" id="1.10.630.10:FF:000029">
    <property type="entry name" value="Cytochrome P450 734A1"/>
    <property type="match status" value="1"/>
</dbReference>
<evidence type="ECO:0000256" key="10">
    <source>
        <dbReference type="ARBA" id="ARBA00023136"/>
    </source>
</evidence>
<evidence type="ECO:0000256" key="1">
    <source>
        <dbReference type="ARBA" id="ARBA00004167"/>
    </source>
</evidence>
<evidence type="ECO:0000256" key="8">
    <source>
        <dbReference type="ARBA" id="ARBA00023004"/>
    </source>
</evidence>
<evidence type="ECO:0000313" key="14">
    <source>
        <dbReference type="EMBL" id="CAD1823842.1"/>
    </source>
</evidence>
<proteinExistence type="inferred from homology"/>
<comment type="subcellular location">
    <subcellularLocation>
        <location evidence="1">Membrane</location>
        <topology evidence="1">Single-pass membrane protein</topology>
    </subcellularLocation>
</comment>
<dbReference type="PRINTS" id="PR00463">
    <property type="entry name" value="EP450I"/>
</dbReference>
<comment type="cofactor">
    <cofactor evidence="11">
        <name>heme</name>
        <dbReference type="ChEBI" id="CHEBI:30413"/>
    </cofactor>
</comment>
<evidence type="ECO:0000256" key="13">
    <source>
        <dbReference type="SAM" id="MobiDB-lite"/>
    </source>
</evidence>
<keyword evidence="7 12" id="KW-0560">Oxidoreductase</keyword>
<protein>
    <recommendedName>
        <fullName evidence="15">Cytochrome P450 72A15-like</fullName>
    </recommendedName>
</protein>
<accession>A0A6V7NZ32</accession>
<dbReference type="GO" id="GO:0016131">
    <property type="term" value="P:brassinosteroid metabolic process"/>
    <property type="evidence" value="ECO:0007669"/>
    <property type="project" value="UniProtKB-ARBA"/>
</dbReference>
<evidence type="ECO:0000256" key="5">
    <source>
        <dbReference type="ARBA" id="ARBA00022723"/>
    </source>
</evidence>
<keyword evidence="5 11" id="KW-0479">Metal-binding</keyword>
<reference evidence="14" key="1">
    <citation type="submission" date="2020-07" db="EMBL/GenBank/DDBJ databases">
        <authorList>
            <person name="Lin J."/>
        </authorList>
    </citation>
    <scope>NUCLEOTIDE SEQUENCE</scope>
</reference>
<dbReference type="InterPro" id="IPR017972">
    <property type="entry name" value="Cyt_P450_CS"/>
</dbReference>
<keyword evidence="10" id="KW-0472">Membrane</keyword>
<sequence>MGVGVELGDGGGGGGGGGGGDGGVVGVPMVEWGLLRPRRLERALRSQGLRGSRYRPFSGDLPENARLNAAARTRPLPLSPSPHRIVPRVSPSSTKLCSCTLKTAGKISFTWFGPTPRVTITDPELVREVLSNKFGHFEKPSVSPLARLLADGLANYKGEKWARHRRILNPAFHLEKLKRMLPSFSTCCTELIARWENLVPSEGSSEIDVWPELQNFTGDVISRTAFGSSYQEGRRIFQLQSELAERLIQAFQYLFIPGYRCVLFSFGSMFQLPVSPTKNNSRMKEIDGEIRSLLRGIIGKREKAIKVGEATNDDLLGLMLESNMRYFEENANSNLKMSTDEVIEECKLFYFAGQETTSVLLTWTMVALSMHPEWQARAREEVLQVFGNCRPDFEGLSRLKIVTMILYEVLRLYPPVIFLNRKTYKEMKLGGITYPPGVTLMLPIIFLHHDPDIWGQDASEFRPERFAEGISKASNDQVAFFPFGWGPRICIGQNFALLEAKMGLSMIVQRFTFELSPSYIHAPYTVITLHPQHGAQINFRRL</sequence>
<dbReference type="PROSITE" id="PS00086">
    <property type="entry name" value="CYTOCHROME_P450"/>
    <property type="match status" value="1"/>
</dbReference>
<organism evidence="14">
    <name type="scientific">Ananas comosus var. bracteatus</name>
    <name type="common">red pineapple</name>
    <dbReference type="NCBI Taxonomy" id="296719"/>
    <lineage>
        <taxon>Eukaryota</taxon>
        <taxon>Viridiplantae</taxon>
        <taxon>Streptophyta</taxon>
        <taxon>Embryophyta</taxon>
        <taxon>Tracheophyta</taxon>
        <taxon>Spermatophyta</taxon>
        <taxon>Magnoliopsida</taxon>
        <taxon>Liliopsida</taxon>
        <taxon>Poales</taxon>
        <taxon>Bromeliaceae</taxon>
        <taxon>Bromelioideae</taxon>
        <taxon>Ananas</taxon>
    </lineage>
</organism>
<dbReference type="PRINTS" id="PR00385">
    <property type="entry name" value="P450"/>
</dbReference>
<keyword evidence="9 12" id="KW-0503">Monooxygenase</keyword>
<keyword evidence="8 11" id="KW-0408">Iron</keyword>
<evidence type="ECO:0000256" key="7">
    <source>
        <dbReference type="ARBA" id="ARBA00023002"/>
    </source>
</evidence>